<evidence type="ECO:0000256" key="6">
    <source>
        <dbReference type="RuleBase" id="RU003915"/>
    </source>
</evidence>
<dbReference type="AlphaFoldDB" id="A0A074KTS7"/>
<keyword evidence="9" id="KW-1185">Reference proteome</keyword>
<dbReference type="STRING" id="1048983.EL17_13645"/>
<reference evidence="8 9" key="1">
    <citation type="submission" date="2014-04" db="EMBL/GenBank/DDBJ databases">
        <title>Characterization and application of a salt tolerant electro-active bacterium.</title>
        <authorList>
            <person name="Yang L."/>
            <person name="Wei S."/>
            <person name="Tay Q.X.M."/>
        </authorList>
    </citation>
    <scope>NUCLEOTIDE SEQUENCE [LARGE SCALE GENOMIC DNA]</scope>
    <source>
        <strain evidence="8 9">LY1</strain>
    </source>
</reference>
<sequence length="182" mass="20515">MKRILLSCSFIILMASCINDQESLQNIHNRDLQAIADYMRDNSLQGVRSEQDGATGVVIIWTKENINGRSPEVGDYVKLNYTGSFFDARVFDTSLDSVARANNIHHPSREYKPMQMIIGDENYIRGFILGVNSMKEGDKAIILIPSRYAYGTSGHRGSIPPNTPLRFDLEMIEIKSEAEIEI</sequence>
<dbReference type="PANTHER" id="PTHR43811">
    <property type="entry name" value="FKBP-TYPE PEPTIDYL-PROLYL CIS-TRANS ISOMERASE FKPA"/>
    <property type="match status" value="1"/>
</dbReference>
<organism evidence="8 9">
    <name type="scientific">Anditalea andensis</name>
    <dbReference type="NCBI Taxonomy" id="1048983"/>
    <lineage>
        <taxon>Bacteria</taxon>
        <taxon>Pseudomonadati</taxon>
        <taxon>Bacteroidota</taxon>
        <taxon>Cytophagia</taxon>
        <taxon>Cytophagales</taxon>
        <taxon>Cytophagaceae</taxon>
        <taxon>Anditalea</taxon>
    </lineage>
</organism>
<dbReference type="PANTHER" id="PTHR43811:SF19">
    <property type="entry name" value="39 KDA FK506-BINDING NUCLEAR PROTEIN"/>
    <property type="match status" value="1"/>
</dbReference>
<dbReference type="PROSITE" id="PS51257">
    <property type="entry name" value="PROKAR_LIPOPROTEIN"/>
    <property type="match status" value="1"/>
</dbReference>
<keyword evidence="4 5" id="KW-0413">Isomerase</keyword>
<dbReference type="EMBL" id="JMIH01000022">
    <property type="protein sequence ID" value="KEO73381.1"/>
    <property type="molecule type" value="Genomic_DNA"/>
</dbReference>
<dbReference type="OrthoDB" id="9814548at2"/>
<evidence type="ECO:0000259" key="7">
    <source>
        <dbReference type="PROSITE" id="PS50059"/>
    </source>
</evidence>
<evidence type="ECO:0000256" key="3">
    <source>
        <dbReference type="ARBA" id="ARBA00023110"/>
    </source>
</evidence>
<name>A0A074KTS7_9BACT</name>
<dbReference type="InterPro" id="IPR001179">
    <property type="entry name" value="PPIase_FKBP_dom"/>
</dbReference>
<comment type="similarity">
    <text evidence="2 6">Belongs to the FKBP-type PPIase family.</text>
</comment>
<dbReference type="InterPro" id="IPR046357">
    <property type="entry name" value="PPIase_dom_sf"/>
</dbReference>
<dbReference type="eggNOG" id="COG0545">
    <property type="taxonomic scope" value="Bacteria"/>
</dbReference>
<evidence type="ECO:0000256" key="1">
    <source>
        <dbReference type="ARBA" id="ARBA00000971"/>
    </source>
</evidence>
<dbReference type="GO" id="GO:0003755">
    <property type="term" value="F:peptidyl-prolyl cis-trans isomerase activity"/>
    <property type="evidence" value="ECO:0007669"/>
    <property type="project" value="UniProtKB-UniRule"/>
</dbReference>
<evidence type="ECO:0000313" key="8">
    <source>
        <dbReference type="EMBL" id="KEO73381.1"/>
    </source>
</evidence>
<dbReference type="Pfam" id="PF00254">
    <property type="entry name" value="FKBP_C"/>
    <property type="match status" value="1"/>
</dbReference>
<dbReference type="Gene3D" id="3.10.50.40">
    <property type="match status" value="1"/>
</dbReference>
<evidence type="ECO:0000256" key="5">
    <source>
        <dbReference type="PROSITE-ProRule" id="PRU00277"/>
    </source>
</evidence>
<dbReference type="SUPFAM" id="SSF54534">
    <property type="entry name" value="FKBP-like"/>
    <property type="match status" value="1"/>
</dbReference>
<evidence type="ECO:0000256" key="4">
    <source>
        <dbReference type="ARBA" id="ARBA00023235"/>
    </source>
</evidence>
<dbReference type="RefSeq" id="WP_035075334.1">
    <property type="nucleotide sequence ID" value="NZ_JMIH01000022.1"/>
</dbReference>
<feature type="domain" description="PPIase FKBP-type" evidence="7">
    <location>
        <begin position="74"/>
        <end position="175"/>
    </location>
</feature>
<accession>A0A074KTS7</accession>
<evidence type="ECO:0000256" key="2">
    <source>
        <dbReference type="ARBA" id="ARBA00006577"/>
    </source>
</evidence>
<dbReference type="PROSITE" id="PS50059">
    <property type="entry name" value="FKBP_PPIASE"/>
    <property type="match status" value="1"/>
</dbReference>
<dbReference type="EC" id="5.2.1.8" evidence="6"/>
<dbReference type="GO" id="GO:0000785">
    <property type="term" value="C:chromatin"/>
    <property type="evidence" value="ECO:0007669"/>
    <property type="project" value="TreeGrafter"/>
</dbReference>
<keyword evidence="3 5" id="KW-0697">Rotamase</keyword>
<dbReference type="Proteomes" id="UP000027821">
    <property type="component" value="Unassembled WGS sequence"/>
</dbReference>
<protein>
    <recommendedName>
        <fullName evidence="6">Peptidyl-prolyl cis-trans isomerase</fullName>
        <ecNumber evidence="6">5.2.1.8</ecNumber>
    </recommendedName>
</protein>
<comment type="caution">
    <text evidence="8">The sequence shown here is derived from an EMBL/GenBank/DDBJ whole genome shotgun (WGS) entry which is preliminary data.</text>
</comment>
<proteinExistence type="inferred from homology"/>
<comment type="catalytic activity">
    <reaction evidence="1 5 6">
        <text>[protein]-peptidylproline (omega=180) = [protein]-peptidylproline (omega=0)</text>
        <dbReference type="Rhea" id="RHEA:16237"/>
        <dbReference type="Rhea" id="RHEA-COMP:10747"/>
        <dbReference type="Rhea" id="RHEA-COMP:10748"/>
        <dbReference type="ChEBI" id="CHEBI:83833"/>
        <dbReference type="ChEBI" id="CHEBI:83834"/>
        <dbReference type="EC" id="5.2.1.8"/>
    </reaction>
</comment>
<evidence type="ECO:0000313" key="9">
    <source>
        <dbReference type="Proteomes" id="UP000027821"/>
    </source>
</evidence>
<gene>
    <name evidence="8" type="ORF">EL17_13645</name>
</gene>